<accession>A0A916TUD2</accession>
<dbReference type="Pfam" id="PF13400">
    <property type="entry name" value="Tad"/>
    <property type="match status" value="1"/>
</dbReference>
<reference evidence="3" key="1">
    <citation type="journal article" date="2014" name="Int. J. Syst. Evol. Microbiol.">
        <title>Complete genome sequence of Corynebacterium casei LMG S-19264T (=DSM 44701T), isolated from a smear-ripened cheese.</title>
        <authorList>
            <consortium name="US DOE Joint Genome Institute (JGI-PGF)"/>
            <person name="Walter F."/>
            <person name="Albersmeier A."/>
            <person name="Kalinowski J."/>
            <person name="Ruckert C."/>
        </authorList>
    </citation>
    <scope>NUCLEOTIDE SEQUENCE</scope>
    <source>
        <strain evidence="3">CGMCC 1.15095</strain>
    </source>
</reference>
<gene>
    <name evidence="3" type="ORF">GCM10011494_30930</name>
</gene>
<keyword evidence="1" id="KW-0472">Membrane</keyword>
<sequence>MRHFTTTMTRGLRDTGGNVLPIAAIAMLVAAAVVGSAVDISRSYRVKNRLQSACDAAVLAGRHAVSTKGFDDAAEKAANNYFNVNFNDSDQETTGTQFTPSSSDNGVTVNGTASTTLSTLIMRLFGFNDFSLTVTCASSMGMGNADVMMVLDTTGSMAWALDDTTRIEALREAMKNFYRTVTTATSGTNARVRYGFVPYSSSVNVGKLIYDLDPDYLVDERTYQSRVYNSKTDKWTYKEIEYDVSKYKAFQTVATNTGNDWQEWGYYEGEPRTVYSTWKGCIEERATTPAVEFKYNSSDGKITPVSARDVDLDDAPEVYDDDTKWAPMWPEVAYVRYGKFGDYTTKESNSGARAWSFCPYQAQLLREMEEDSFDNYADSLNAEGSTYLDIGMIWGGRLLSPDGMFKDNVNAAPSNGGEVSRHIIFMTDGEMAPNYEIQQAWGMEYWDRRVTANGSQHDARRHTSRFLAVCEAIKAKGIRVWAIAFAAGLSDDLKTCASADSSFVAADADELNAAFQEIANEVGELRVTS</sequence>
<feature type="domain" description="VWFA" evidence="2">
    <location>
        <begin position="146"/>
        <end position="213"/>
    </location>
</feature>
<dbReference type="Proteomes" id="UP000608154">
    <property type="component" value="Unassembled WGS sequence"/>
</dbReference>
<dbReference type="Gene3D" id="3.40.50.410">
    <property type="entry name" value="von Willebrand factor, type A domain"/>
    <property type="match status" value="2"/>
</dbReference>
<keyword evidence="1" id="KW-0812">Transmembrane</keyword>
<dbReference type="AlphaFoldDB" id="A0A916TUD2"/>
<protein>
    <recommendedName>
        <fullName evidence="2">VWFA domain-containing protein</fullName>
    </recommendedName>
</protein>
<organism evidence="3 4">
    <name type="scientific">Novosphingobium endophyticum</name>
    <dbReference type="NCBI Taxonomy" id="1955250"/>
    <lineage>
        <taxon>Bacteria</taxon>
        <taxon>Pseudomonadati</taxon>
        <taxon>Pseudomonadota</taxon>
        <taxon>Alphaproteobacteria</taxon>
        <taxon>Sphingomonadales</taxon>
        <taxon>Sphingomonadaceae</taxon>
        <taxon>Novosphingobium</taxon>
    </lineage>
</organism>
<evidence type="ECO:0000313" key="3">
    <source>
        <dbReference type="EMBL" id="GGC10077.1"/>
    </source>
</evidence>
<keyword evidence="1" id="KW-1133">Transmembrane helix</keyword>
<keyword evidence="4" id="KW-1185">Reference proteome</keyword>
<name>A0A916TUD2_9SPHN</name>
<dbReference type="InterPro" id="IPR002035">
    <property type="entry name" value="VWF_A"/>
</dbReference>
<dbReference type="PROSITE" id="PS50234">
    <property type="entry name" value="VWFA"/>
    <property type="match status" value="1"/>
</dbReference>
<dbReference type="RefSeq" id="WP_188772461.1">
    <property type="nucleotide sequence ID" value="NZ_BMHK01000025.1"/>
</dbReference>
<evidence type="ECO:0000313" key="4">
    <source>
        <dbReference type="Proteomes" id="UP000608154"/>
    </source>
</evidence>
<dbReference type="SUPFAM" id="SSF53300">
    <property type="entry name" value="vWA-like"/>
    <property type="match status" value="1"/>
</dbReference>
<proteinExistence type="predicted"/>
<dbReference type="InterPro" id="IPR028087">
    <property type="entry name" value="Tad_N"/>
</dbReference>
<comment type="caution">
    <text evidence="3">The sequence shown here is derived from an EMBL/GenBank/DDBJ whole genome shotgun (WGS) entry which is preliminary data.</text>
</comment>
<dbReference type="EMBL" id="BMHK01000025">
    <property type="protein sequence ID" value="GGC10077.1"/>
    <property type="molecule type" value="Genomic_DNA"/>
</dbReference>
<reference evidence="3" key="2">
    <citation type="submission" date="2020-09" db="EMBL/GenBank/DDBJ databases">
        <authorList>
            <person name="Sun Q."/>
            <person name="Zhou Y."/>
        </authorList>
    </citation>
    <scope>NUCLEOTIDE SEQUENCE</scope>
    <source>
        <strain evidence="3">CGMCC 1.15095</strain>
    </source>
</reference>
<evidence type="ECO:0000259" key="2">
    <source>
        <dbReference type="PROSITE" id="PS50234"/>
    </source>
</evidence>
<dbReference type="InterPro" id="IPR036465">
    <property type="entry name" value="vWFA_dom_sf"/>
</dbReference>
<feature type="transmembrane region" description="Helical" evidence="1">
    <location>
        <begin position="20"/>
        <end position="40"/>
    </location>
</feature>
<evidence type="ECO:0000256" key="1">
    <source>
        <dbReference type="SAM" id="Phobius"/>
    </source>
</evidence>